<accession>A0ABP1HFC9</accession>
<comment type="caution">
    <text evidence="3">The sequence shown here is derived from an EMBL/GenBank/DDBJ whole genome shotgun (WGS) entry which is preliminary data.</text>
</comment>
<dbReference type="PANTHER" id="PTHR48125">
    <property type="entry name" value="LP07818P1"/>
    <property type="match status" value="1"/>
</dbReference>
<evidence type="ECO:0000256" key="1">
    <source>
        <dbReference type="SAM" id="Coils"/>
    </source>
</evidence>
<feature type="compositionally biased region" description="Pro residues" evidence="2">
    <location>
        <begin position="801"/>
        <end position="813"/>
    </location>
</feature>
<feature type="compositionally biased region" description="Pro residues" evidence="2">
    <location>
        <begin position="1307"/>
        <end position="1319"/>
    </location>
</feature>
<name>A0ABP1HFC9_9EUKA</name>
<evidence type="ECO:0000313" key="3">
    <source>
        <dbReference type="EMBL" id="CAL5990818.1"/>
    </source>
</evidence>
<reference evidence="3 4" key="1">
    <citation type="submission" date="2024-07" db="EMBL/GenBank/DDBJ databases">
        <authorList>
            <person name="Akdeniz Z."/>
        </authorList>
    </citation>
    <scope>NUCLEOTIDE SEQUENCE [LARGE SCALE GENOMIC DNA]</scope>
</reference>
<dbReference type="Proteomes" id="UP001642409">
    <property type="component" value="Unassembled WGS sequence"/>
</dbReference>
<feature type="compositionally biased region" description="Low complexity" evidence="2">
    <location>
        <begin position="781"/>
        <end position="791"/>
    </location>
</feature>
<feature type="compositionally biased region" description="Low complexity" evidence="2">
    <location>
        <begin position="1287"/>
        <end position="1297"/>
    </location>
</feature>
<keyword evidence="4" id="KW-1185">Reference proteome</keyword>
<feature type="region of interest" description="Disordered" evidence="2">
    <location>
        <begin position="1256"/>
        <end position="1340"/>
    </location>
</feature>
<gene>
    <name evidence="3" type="ORF">HINF_LOCUS11650</name>
</gene>
<keyword evidence="1" id="KW-0175">Coiled coil</keyword>
<feature type="compositionally biased region" description="Polar residues" evidence="2">
    <location>
        <begin position="814"/>
        <end position="834"/>
    </location>
</feature>
<feature type="compositionally biased region" description="Low complexity" evidence="2">
    <location>
        <begin position="1034"/>
        <end position="1044"/>
    </location>
</feature>
<sequence length="1512" mass="173190">MLQQPQITQSFRNLKTYIEKSASQHTQNLDNVSDMVFFLQSKHERSNTQFTSLIYKQQREISQLKETIVKLQKQQTGVTISPSKFPPTQISQSTQQIKLALIQFGQFLNQEINKTSQIASILQKRVSNAQVDQSQQLKQRNMELIQERFKSSNLQKQMQQVESLQKSQLFAQITLIEEFRSQIYKTNKAVGARIQNLDKKMEQVRDLCVTCENAVSETRKGYVLNKNKIKIDAQINSFYKTINDNYNSQLQQIKQISYRIDKVGQKFYTAQNQINLNEITYKSKSKQLSSCISFILTLQQSVNSQVTTQKIKQVGSKLSNLENQYQQIQKLISKQNESQINLIHQIYQVFQQTQIILFSQQQLELNHSPIINKTNQLKNKLNLLETVVKSQIPTSYLLKENNRTNFIIEQLNGFQVNNQQQINQIESSIQNKLKIVFNSAQKIQIEKYIEKKANNERNAIHTIDTEKQQLNNAQQNLLEQLTRITGINEKMDSLERKLDLLQPFKQSQLYIQQLPILLNHFKLQINNNPAIKKMQTLQIKLQFIEQKIPLLQPSKQPIDIKLLQQSVEELLNDMQPDIHIEKLSILDEKLQSIQNAVNQYSASSIQTQHNNLTQILQNAQELNCDQNIIQTKLEDIGAIGTKLKNIEDKLPLFMQSQSLSKLIEPLNELKEQSDNTNQIIEVLNYLKGNLQRVEEKTEALNKLCKDNDYSFNKHQKESSVNLTGICLASNIIKESSPIKKSGEIQMKQSDLQDNGVPQPPQQQEVVAQDNAPPSPKRDDLQISQLQQQQPEKQPEIAPSPSKQPPRDQSPPPQNSMLNQSLPQSPNLSKSLAPQPNNITDLLQLKTHFISVFKAAKEQKLLYVQTAAQLQMIRDLAFSITKPEVASAISSDLKLKVKASEFLPHLQLNWNDQIEKTVFKWFEKEYSKKKELKDLFKNFKRGTEKFYKTDDNKPVGIAFMNLHVILAILGYEVEPCNVEQGKVLLSPVLRGEINIPTIQMKQSDLQDNGVPQPPQQQEVVAQDNAPPSPKRDDLQISQLQQQQPEKQPEIAPSPSKQPPRDQSPPPQNSMLNQSLPQSPNLSKSLAPQPNNITDLLQLKTHFISVFKAAKEQKLLYVQTAAQLQMIRDLAFSITKPEVASAISSDLKLKVKASEFLPHLQLSWNDQIEKTVFKWFEKEYSKKKELKDLFKNFKRGTEKFYKTDDNKPVGIAFMNLHVILAILGYEVEPCNVEQGKVLLSPVLRGEINIPTIQMKQSDLQDNGVPQPPQQQEVVAQDNAPPSPKRDDLQISQLQQQQPEKQPEIAPSPSKQPPRDQSPPPQNSMLNQSLPQSPNLSKSLAPQPNNITDLLQLKTHFISVFKAAKEQKLLYVQTAAQLQMIRDLAFSITKPEVASAISSDLKLKVKASEFLPHLQLNWNDQIEKTVFKWFEKEYSKKKELKDLFKNFKRGTEKFYKTDDNKPVGIAFMNLHVILAILGYEVEPCNVEQGKVVLSPVFRGQINLPTIQMKISDLQQ</sequence>
<organism evidence="3 4">
    <name type="scientific">Hexamita inflata</name>
    <dbReference type="NCBI Taxonomy" id="28002"/>
    <lineage>
        <taxon>Eukaryota</taxon>
        <taxon>Metamonada</taxon>
        <taxon>Diplomonadida</taxon>
        <taxon>Hexamitidae</taxon>
        <taxon>Hexamitinae</taxon>
        <taxon>Hexamita</taxon>
    </lineage>
</organism>
<feature type="compositionally biased region" description="Polar residues" evidence="2">
    <location>
        <begin position="1320"/>
        <end position="1340"/>
    </location>
</feature>
<feature type="region of interest" description="Disordered" evidence="2">
    <location>
        <begin position="749"/>
        <end position="834"/>
    </location>
</feature>
<feature type="compositionally biased region" description="Pro residues" evidence="2">
    <location>
        <begin position="1054"/>
        <end position="1066"/>
    </location>
</feature>
<dbReference type="EMBL" id="CAXDID020000026">
    <property type="protein sequence ID" value="CAL5990818.1"/>
    <property type="molecule type" value="Genomic_DNA"/>
</dbReference>
<evidence type="ECO:0000256" key="2">
    <source>
        <dbReference type="SAM" id="MobiDB-lite"/>
    </source>
</evidence>
<feature type="region of interest" description="Disordered" evidence="2">
    <location>
        <begin position="1003"/>
        <end position="1087"/>
    </location>
</feature>
<evidence type="ECO:0000313" key="4">
    <source>
        <dbReference type="Proteomes" id="UP001642409"/>
    </source>
</evidence>
<proteinExistence type="predicted"/>
<protein>
    <submittedName>
        <fullName evidence="3">Hypothetical_protein</fullName>
    </submittedName>
</protein>
<feature type="compositionally biased region" description="Polar residues" evidence="2">
    <location>
        <begin position="1067"/>
        <end position="1087"/>
    </location>
</feature>
<feature type="coiled-coil region" evidence="1">
    <location>
        <begin position="311"/>
        <end position="338"/>
    </location>
</feature>
<feature type="coiled-coil region" evidence="1">
    <location>
        <begin position="456"/>
        <end position="483"/>
    </location>
</feature>
<dbReference type="PANTHER" id="PTHR48125:SF16">
    <property type="entry name" value="UBZ4-TYPE DOMAIN-CONTAINING PROTEIN"/>
    <property type="match status" value="1"/>
</dbReference>